<dbReference type="SUPFAM" id="SSF74731">
    <property type="entry name" value="Ribosomal protein L20"/>
    <property type="match status" value="1"/>
</dbReference>
<dbReference type="GO" id="GO:0019843">
    <property type="term" value="F:rRNA binding"/>
    <property type="evidence" value="ECO:0007669"/>
    <property type="project" value="UniProtKB-UniRule"/>
</dbReference>
<evidence type="ECO:0000256" key="6">
    <source>
        <dbReference type="RuleBase" id="RU000560"/>
    </source>
</evidence>
<dbReference type="GO" id="GO:0006412">
    <property type="term" value="P:translation"/>
    <property type="evidence" value="ECO:0007669"/>
    <property type="project" value="InterPro"/>
</dbReference>
<dbReference type="InterPro" id="IPR035566">
    <property type="entry name" value="Ribosomal_protein_bL20_C"/>
</dbReference>
<dbReference type="GO" id="GO:1990904">
    <property type="term" value="C:ribonucleoprotein complex"/>
    <property type="evidence" value="ECO:0007669"/>
    <property type="project" value="UniProtKB-KW"/>
</dbReference>
<comment type="similarity">
    <text evidence="1 5 6">Belongs to the bacterial ribosomal protein bL20 family.</text>
</comment>
<accession>A0A1G2F4C8</accession>
<name>A0A1G2F4C8_9BACT</name>
<dbReference type="GO" id="GO:0000027">
    <property type="term" value="P:ribosomal large subunit assembly"/>
    <property type="evidence" value="ECO:0007669"/>
    <property type="project" value="UniProtKB-UniRule"/>
</dbReference>
<keyword evidence="5 6" id="KW-0699">rRNA-binding</keyword>
<dbReference type="EMBL" id="MHMT01000012">
    <property type="protein sequence ID" value="OGZ32879.1"/>
    <property type="molecule type" value="Genomic_DNA"/>
</dbReference>
<dbReference type="Gene3D" id="1.10.1900.20">
    <property type="entry name" value="Ribosomal protein L20"/>
    <property type="match status" value="1"/>
</dbReference>
<dbReference type="AlphaFoldDB" id="A0A1G2F4C8"/>
<comment type="function">
    <text evidence="5 6">Binds directly to 23S ribosomal RNA and is necessary for the in vitro assembly process of the 50S ribosomal subunit. It is not involved in the protein synthesizing functions of that subunit.</text>
</comment>
<protein>
    <recommendedName>
        <fullName evidence="4 5">Large ribosomal subunit protein bL20</fullName>
    </recommendedName>
</protein>
<proteinExistence type="inferred from homology"/>
<keyword evidence="5 6" id="KW-0694">RNA-binding</keyword>
<evidence type="ECO:0000313" key="8">
    <source>
        <dbReference type="Proteomes" id="UP000177810"/>
    </source>
</evidence>
<reference evidence="7 8" key="1">
    <citation type="journal article" date="2016" name="Nat. Commun.">
        <title>Thousands of microbial genomes shed light on interconnected biogeochemical processes in an aquifer system.</title>
        <authorList>
            <person name="Anantharaman K."/>
            <person name="Brown C.T."/>
            <person name="Hug L.A."/>
            <person name="Sharon I."/>
            <person name="Castelle C.J."/>
            <person name="Probst A.J."/>
            <person name="Thomas B.C."/>
            <person name="Singh A."/>
            <person name="Wilkins M.J."/>
            <person name="Karaoz U."/>
            <person name="Brodie E.L."/>
            <person name="Williams K.H."/>
            <person name="Hubbard S.S."/>
            <person name="Banfield J.F."/>
        </authorList>
    </citation>
    <scope>NUCLEOTIDE SEQUENCE [LARGE SCALE GENOMIC DNA]</scope>
</reference>
<keyword evidence="2 5" id="KW-0689">Ribosomal protein</keyword>
<sequence length="115" mass="13919">MTRVKRGVQKRKRRKKVIKQAKGFKWGRKAKYRLAKDALRHAWTYAYRDRRAKKREFRQLWNIKINAICRENGISYSRFINAIKKEGIIIDRKILAELAEFNPDIFKKIIENVKK</sequence>
<comment type="caution">
    <text evidence="7">The sequence shown here is derived from an EMBL/GenBank/DDBJ whole genome shotgun (WGS) entry which is preliminary data.</text>
</comment>
<dbReference type="Proteomes" id="UP000177810">
    <property type="component" value="Unassembled WGS sequence"/>
</dbReference>
<dbReference type="PRINTS" id="PR00062">
    <property type="entry name" value="RIBOSOMALL20"/>
</dbReference>
<gene>
    <name evidence="5" type="primary">rplT</name>
    <name evidence="7" type="ORF">A2V69_00700</name>
</gene>
<dbReference type="HAMAP" id="MF_00382">
    <property type="entry name" value="Ribosomal_bL20"/>
    <property type="match status" value="1"/>
</dbReference>
<keyword evidence="3 5" id="KW-0687">Ribonucleoprotein</keyword>
<dbReference type="Pfam" id="PF00453">
    <property type="entry name" value="Ribosomal_L20"/>
    <property type="match status" value="1"/>
</dbReference>
<evidence type="ECO:0000313" key="7">
    <source>
        <dbReference type="EMBL" id="OGZ32879.1"/>
    </source>
</evidence>
<dbReference type="GO" id="GO:0003735">
    <property type="term" value="F:structural constituent of ribosome"/>
    <property type="evidence" value="ECO:0007669"/>
    <property type="project" value="InterPro"/>
</dbReference>
<dbReference type="CDD" id="cd07026">
    <property type="entry name" value="Ribosomal_L20"/>
    <property type="match status" value="1"/>
</dbReference>
<evidence type="ECO:0000256" key="5">
    <source>
        <dbReference type="HAMAP-Rule" id="MF_00382"/>
    </source>
</evidence>
<dbReference type="GO" id="GO:0005840">
    <property type="term" value="C:ribosome"/>
    <property type="evidence" value="ECO:0007669"/>
    <property type="project" value="UniProtKB-KW"/>
</dbReference>
<organism evidence="7 8">
    <name type="scientific">Candidatus Portnoybacteria bacterium RBG_13_40_8</name>
    <dbReference type="NCBI Taxonomy" id="1801990"/>
    <lineage>
        <taxon>Bacteria</taxon>
        <taxon>Candidatus Portnoyibacteriota</taxon>
    </lineage>
</organism>
<evidence type="ECO:0000256" key="3">
    <source>
        <dbReference type="ARBA" id="ARBA00023274"/>
    </source>
</evidence>
<dbReference type="InterPro" id="IPR005813">
    <property type="entry name" value="Ribosomal_bL20"/>
</dbReference>
<evidence type="ECO:0000256" key="1">
    <source>
        <dbReference type="ARBA" id="ARBA00007698"/>
    </source>
</evidence>
<dbReference type="Gene3D" id="6.10.160.10">
    <property type="match status" value="1"/>
</dbReference>
<dbReference type="NCBIfam" id="TIGR01032">
    <property type="entry name" value="rplT_bact"/>
    <property type="match status" value="1"/>
</dbReference>
<evidence type="ECO:0000256" key="2">
    <source>
        <dbReference type="ARBA" id="ARBA00022980"/>
    </source>
</evidence>
<evidence type="ECO:0000256" key="4">
    <source>
        <dbReference type="ARBA" id="ARBA00035172"/>
    </source>
</evidence>
<dbReference type="STRING" id="1801990.A2V69_00700"/>
<dbReference type="FunFam" id="1.10.1900.20:FF:000001">
    <property type="entry name" value="50S ribosomal protein L20"/>
    <property type="match status" value="1"/>
</dbReference>
<dbReference type="PANTHER" id="PTHR10986">
    <property type="entry name" value="39S RIBOSOMAL PROTEIN L20"/>
    <property type="match status" value="1"/>
</dbReference>